<dbReference type="PANTHER" id="PTHR46670">
    <property type="entry name" value="ENDO/EXONUCLEASE/PHOSPHATASE DOMAIN-CONTAINING PROTEIN"/>
    <property type="match status" value="1"/>
</dbReference>
<feature type="region of interest" description="Disordered" evidence="1">
    <location>
        <begin position="26"/>
        <end position="59"/>
    </location>
</feature>
<reference evidence="3" key="2">
    <citation type="submission" date="2025-09" db="UniProtKB">
        <authorList>
            <consortium name="Ensembl"/>
        </authorList>
    </citation>
    <scope>IDENTIFICATION</scope>
</reference>
<dbReference type="GeneTree" id="ENSGT01110000267926"/>
<dbReference type="AlphaFoldDB" id="A0A3B3DLX2"/>
<evidence type="ECO:0000313" key="4">
    <source>
        <dbReference type="Proteomes" id="UP000261560"/>
    </source>
</evidence>
<dbReference type="InterPro" id="IPR036691">
    <property type="entry name" value="Endo/exonu/phosph_ase_sf"/>
</dbReference>
<reference evidence="3" key="1">
    <citation type="submission" date="2025-08" db="UniProtKB">
        <authorList>
            <consortium name="Ensembl"/>
        </authorList>
    </citation>
    <scope>IDENTIFICATION</scope>
</reference>
<dbReference type="STRING" id="30732.ENSOMEP00000030916"/>
<feature type="domain" description="SGNH hydrolase-type esterase" evidence="2">
    <location>
        <begin position="95"/>
        <end position="224"/>
    </location>
</feature>
<feature type="compositionally biased region" description="Polar residues" evidence="1">
    <location>
        <begin position="30"/>
        <end position="39"/>
    </location>
</feature>
<keyword evidence="4" id="KW-1185">Reference proteome</keyword>
<dbReference type="PaxDb" id="30732-ENSOMEP00000030916"/>
<dbReference type="Gene3D" id="3.60.10.10">
    <property type="entry name" value="Endonuclease/exonuclease/phosphatase"/>
    <property type="match status" value="1"/>
</dbReference>
<dbReference type="Proteomes" id="UP000261560">
    <property type="component" value="Unplaced"/>
</dbReference>
<dbReference type="InterPro" id="IPR013830">
    <property type="entry name" value="SGNH_hydro"/>
</dbReference>
<evidence type="ECO:0000313" key="3">
    <source>
        <dbReference type="Ensembl" id="ENSOMEP00000030916.1"/>
    </source>
</evidence>
<accession>A0A3B3DLX2</accession>
<dbReference type="Pfam" id="PF13472">
    <property type="entry name" value="Lipase_GDSL_2"/>
    <property type="match status" value="1"/>
</dbReference>
<sequence length="568" mass="63736">MALSQLPVPRRSDVATSNRRIKLLREAVNGWSTGSNQPQPAHRRTGSTASKGAIAPEREGAVATSVESHSPRPLFTPSTLIIGDSITRNIRYFNAITRSFPGATVTDILRRMPDLLCSLPSTITRIIVHVGTNDTALQQSEVTKRDFIDLFSFLLDTGKTVFVSGPIPTLTRGSTRFSRILALNIWLQSTSHKFRFGFIDNFNLFWNRPSFYRHDGLHPSPLGNSILTANIQHTVHCVKFDLLLAQKTHPEPSPPPQIPPIPLSSPVTFPIPSIVSNRPFTHPKPWSRNYNNLKSVHIQKPSIPQQLNSSKCFPELNLNVNVRSLSSKSFLIRDLILDQNLNGLFLTETWNSAAPILLSEATPPHFNFTNKDRKQGRGGGTAAILDASISFKEIVFNAYTSFEYQTIVFNNSVILCLIVYRPPKYNSTFIADFSELLSLVYVDFSKIMILGDLNLHIDDLSDNYAQEFLNVLVNMNFTQHVNVPTHNRGHILDLLITHGLQVSVTSVVDVGLSDHFLLSFKLSEYVIKKLPNRTIRRRCLNPEVTANFSTHLENEQPNIICRLINTAF</sequence>
<dbReference type="Gene3D" id="3.40.50.12690">
    <property type="match status" value="1"/>
</dbReference>
<dbReference type="SUPFAM" id="SSF52266">
    <property type="entry name" value="SGNH hydrolase"/>
    <property type="match status" value="1"/>
</dbReference>
<dbReference type="CDD" id="cd00229">
    <property type="entry name" value="SGNH_hydrolase"/>
    <property type="match status" value="1"/>
</dbReference>
<protein>
    <recommendedName>
        <fullName evidence="2">SGNH hydrolase-type esterase domain-containing protein</fullName>
    </recommendedName>
</protein>
<dbReference type="Gene3D" id="3.40.50.12700">
    <property type="match status" value="1"/>
</dbReference>
<dbReference type="Ensembl" id="ENSOMET00000033367.1">
    <property type="protein sequence ID" value="ENSOMEP00000030916.1"/>
    <property type="gene ID" value="ENSOMEG00000015446.1"/>
</dbReference>
<name>A0A3B3DLX2_ORYME</name>
<proteinExistence type="predicted"/>
<dbReference type="PANTHER" id="PTHR46670:SF3">
    <property type="entry name" value="ENDONUCLEASE_EXONUCLEASE_PHOSPHATASE DOMAIN-CONTAINING PROTEIN"/>
    <property type="match status" value="1"/>
</dbReference>
<organism evidence="3 4">
    <name type="scientific">Oryzias melastigma</name>
    <name type="common">Marine medaka</name>
    <dbReference type="NCBI Taxonomy" id="30732"/>
    <lineage>
        <taxon>Eukaryota</taxon>
        <taxon>Metazoa</taxon>
        <taxon>Chordata</taxon>
        <taxon>Craniata</taxon>
        <taxon>Vertebrata</taxon>
        <taxon>Euteleostomi</taxon>
        <taxon>Actinopterygii</taxon>
        <taxon>Neopterygii</taxon>
        <taxon>Teleostei</taxon>
        <taxon>Neoteleostei</taxon>
        <taxon>Acanthomorphata</taxon>
        <taxon>Ovalentaria</taxon>
        <taxon>Atherinomorphae</taxon>
        <taxon>Beloniformes</taxon>
        <taxon>Adrianichthyidae</taxon>
        <taxon>Oryziinae</taxon>
        <taxon>Oryzias</taxon>
    </lineage>
</organism>
<evidence type="ECO:0000259" key="2">
    <source>
        <dbReference type="Pfam" id="PF13472"/>
    </source>
</evidence>
<dbReference type="SUPFAM" id="SSF56219">
    <property type="entry name" value="DNase I-like"/>
    <property type="match status" value="1"/>
</dbReference>
<evidence type="ECO:0000256" key="1">
    <source>
        <dbReference type="SAM" id="MobiDB-lite"/>
    </source>
</evidence>